<dbReference type="SMART" id="SM00342">
    <property type="entry name" value="HTH_ARAC"/>
    <property type="match status" value="1"/>
</dbReference>
<keyword evidence="6" id="KW-1185">Reference proteome</keyword>
<evidence type="ECO:0000256" key="2">
    <source>
        <dbReference type="ARBA" id="ARBA00023125"/>
    </source>
</evidence>
<dbReference type="PANTHER" id="PTHR46796">
    <property type="entry name" value="HTH-TYPE TRANSCRIPTIONAL ACTIVATOR RHAS-RELATED"/>
    <property type="match status" value="1"/>
</dbReference>
<comment type="caution">
    <text evidence="5">The sequence shown here is derived from an EMBL/GenBank/DDBJ whole genome shotgun (WGS) entry which is preliminary data.</text>
</comment>
<dbReference type="Pfam" id="PF14525">
    <property type="entry name" value="AraC_binding_2"/>
    <property type="match status" value="1"/>
</dbReference>
<dbReference type="Gene3D" id="1.10.10.60">
    <property type="entry name" value="Homeodomain-like"/>
    <property type="match status" value="1"/>
</dbReference>
<keyword evidence="2" id="KW-0238">DNA-binding</keyword>
<dbReference type="PRINTS" id="PR00032">
    <property type="entry name" value="HTHARAC"/>
</dbReference>
<reference evidence="5 6" key="1">
    <citation type="submission" date="2023-07" db="EMBL/GenBank/DDBJ databases">
        <title>Sequencing the genomes of 1000 actinobacteria strains.</title>
        <authorList>
            <person name="Klenk H.-P."/>
        </authorList>
    </citation>
    <scope>NUCLEOTIDE SEQUENCE [LARGE SCALE GENOMIC DNA]</scope>
    <source>
        <strain evidence="5 6">DSM 44388</strain>
    </source>
</reference>
<feature type="domain" description="HTH araC/xylS-type" evidence="4">
    <location>
        <begin position="206"/>
        <end position="307"/>
    </location>
</feature>
<evidence type="ECO:0000313" key="6">
    <source>
        <dbReference type="Proteomes" id="UP001235712"/>
    </source>
</evidence>
<organism evidence="5 6">
    <name type="scientific">Kineosporia succinea</name>
    <dbReference type="NCBI Taxonomy" id="84632"/>
    <lineage>
        <taxon>Bacteria</taxon>
        <taxon>Bacillati</taxon>
        <taxon>Actinomycetota</taxon>
        <taxon>Actinomycetes</taxon>
        <taxon>Kineosporiales</taxon>
        <taxon>Kineosporiaceae</taxon>
        <taxon>Kineosporia</taxon>
    </lineage>
</organism>
<dbReference type="InterPro" id="IPR050204">
    <property type="entry name" value="AraC_XylS_family_regulators"/>
</dbReference>
<dbReference type="InterPro" id="IPR009057">
    <property type="entry name" value="Homeodomain-like_sf"/>
</dbReference>
<dbReference type="InterPro" id="IPR020449">
    <property type="entry name" value="Tscrpt_reg_AraC-type_HTH"/>
</dbReference>
<evidence type="ECO:0000313" key="5">
    <source>
        <dbReference type="EMBL" id="MDP9830501.1"/>
    </source>
</evidence>
<dbReference type="InterPro" id="IPR018062">
    <property type="entry name" value="HTH_AraC-typ_CS"/>
</dbReference>
<gene>
    <name evidence="5" type="ORF">J2S57_006250</name>
</gene>
<dbReference type="PROSITE" id="PS01124">
    <property type="entry name" value="HTH_ARAC_FAMILY_2"/>
    <property type="match status" value="1"/>
</dbReference>
<dbReference type="PANTHER" id="PTHR46796:SF6">
    <property type="entry name" value="ARAC SUBFAMILY"/>
    <property type="match status" value="1"/>
</dbReference>
<sequence length="311" mass="33974">MYLGNETGSIGAGSQYRDAFLELHGSGRMTVQESGPWAGRLDWQRSSRYGIALCGGVQEEFVRGRRDIRTAPRGTFELLMPIAGAARVEQGSASGEIGPGTLALCEIDRPVGLAHGLDFTSIAVIVPAEEIERRSPAAARRPPAVNGFSGVGRLIRQMITTLHEERRQLTETSFDFAADQLLDMVLFAADGAADTAPAGQRARVEAEVRQYIRRHAQEPDLNIVSVARALGWSARYLQDVLNAADTTARDLIRSERLLLARSRLTSPGWSEHSIARIAHACGFTSQASFATAYRREFGLAPREARRSARQT</sequence>
<dbReference type="InterPro" id="IPR035418">
    <property type="entry name" value="AraC-bd_2"/>
</dbReference>
<dbReference type="EMBL" id="JAUSQZ010000001">
    <property type="protein sequence ID" value="MDP9830501.1"/>
    <property type="molecule type" value="Genomic_DNA"/>
</dbReference>
<evidence type="ECO:0000256" key="3">
    <source>
        <dbReference type="ARBA" id="ARBA00023163"/>
    </source>
</evidence>
<evidence type="ECO:0000259" key="4">
    <source>
        <dbReference type="PROSITE" id="PS01124"/>
    </source>
</evidence>
<dbReference type="RefSeq" id="WP_307249569.1">
    <property type="nucleotide sequence ID" value="NZ_JAUSQZ010000001.1"/>
</dbReference>
<dbReference type="Pfam" id="PF12833">
    <property type="entry name" value="HTH_18"/>
    <property type="match status" value="1"/>
</dbReference>
<keyword evidence="1" id="KW-0805">Transcription regulation</keyword>
<proteinExistence type="predicted"/>
<dbReference type="InterPro" id="IPR018060">
    <property type="entry name" value="HTH_AraC"/>
</dbReference>
<keyword evidence="3" id="KW-0804">Transcription</keyword>
<evidence type="ECO:0000256" key="1">
    <source>
        <dbReference type="ARBA" id="ARBA00023015"/>
    </source>
</evidence>
<protein>
    <submittedName>
        <fullName evidence="5">AraC-like DNA-binding protein</fullName>
    </submittedName>
</protein>
<dbReference type="SUPFAM" id="SSF46689">
    <property type="entry name" value="Homeodomain-like"/>
    <property type="match status" value="1"/>
</dbReference>
<name>A0ABT9PCQ9_9ACTN</name>
<dbReference type="Proteomes" id="UP001235712">
    <property type="component" value="Unassembled WGS sequence"/>
</dbReference>
<accession>A0ABT9PCQ9</accession>
<dbReference type="PROSITE" id="PS00041">
    <property type="entry name" value="HTH_ARAC_FAMILY_1"/>
    <property type="match status" value="1"/>
</dbReference>